<dbReference type="InterPro" id="IPR002052">
    <property type="entry name" value="DNA_methylase_N6_adenine_CS"/>
</dbReference>
<evidence type="ECO:0000256" key="3">
    <source>
        <dbReference type="ARBA" id="ARBA00022603"/>
    </source>
</evidence>
<comment type="similarity">
    <text evidence="1">Belongs to the N(4)/N(6)-methyltransferase family.</text>
</comment>
<evidence type="ECO:0000313" key="9">
    <source>
        <dbReference type="Proteomes" id="UP001163632"/>
    </source>
</evidence>
<proteinExistence type="inferred from homology"/>
<evidence type="ECO:0000256" key="5">
    <source>
        <dbReference type="ARBA" id="ARBA00022691"/>
    </source>
</evidence>
<keyword evidence="3" id="KW-0489">Methyltransferase</keyword>
<keyword evidence="9" id="KW-1185">Reference proteome</keyword>
<sequence length="651" mass="73979">MNQQSAISNQQSAISNQQSAISNQQSAISNQQSAISNQQSAISNQQSLKTAHNTDFFGEKLAKLRQILPEIFSEHALDLEKLKTLLGDHLAQNERYGLNWAGKSTAYQALQAPTNNTLMPCPAESVDFDTTQNIFIESDNLEALKILQKSYAGKIKMIYIDPPYNTGNDFIYHDDFSQSKKDYEVAIGDRDIHGKLLKSFKKNSKDNGHYHSNWLNMMLPRLHLAHTLLSDDGVIFISIDDHEQAQLKLLCDEIFGGENFVADIIWNSTKSVTNTALISVSHTYNLVYFKDIDYFIKNRELFRLKDDGDGFENPDNDPRGAWKADPFQVGGWRPNQQYIITNPNTGVEYTPNEGSSWKNDYEKFQELLNDNRIVFGKNGTSAPQRKRFIWEAQERGKVAKTLWDDVETTTNGTQLLKRLFNEKSFFDNPKPISLIKRMLELGSDNKSIILDFFAGSATTAHAVMQLNSEDNGNRQFIMVQLPELTDEKSEAHKAGFKTISDISKERIRRAGAKIKAENPEKKIDTGFKVFKLSDSNFKAWQIDDDISKQLEMYIDPLKDNTNEVDIVYELLLKMGLKLTADIKFDNGIYWLTCENKSYAIVLNSLSQDEFNAIIDKKPAKTVVLDKVFLNDSEKSNVILQFKDAGLNFESI</sequence>
<evidence type="ECO:0000259" key="7">
    <source>
        <dbReference type="Pfam" id="PF01555"/>
    </source>
</evidence>
<dbReference type="EMBL" id="CP087830">
    <property type="protein sequence ID" value="UZA03768.1"/>
    <property type="molecule type" value="Genomic_DNA"/>
</dbReference>
<dbReference type="SUPFAM" id="SSF53335">
    <property type="entry name" value="S-adenosyl-L-methionine-dependent methyltransferases"/>
    <property type="match status" value="1"/>
</dbReference>
<accession>A0ABY6M9B9</accession>
<evidence type="ECO:0000256" key="1">
    <source>
        <dbReference type="ARBA" id="ARBA00006594"/>
    </source>
</evidence>
<dbReference type="InterPro" id="IPR002941">
    <property type="entry name" value="DNA_methylase_N4/N6"/>
</dbReference>
<protein>
    <recommendedName>
        <fullName evidence="2">site-specific DNA-methyltransferase (adenine-specific)</fullName>
        <ecNumber evidence="2">2.1.1.72</ecNumber>
    </recommendedName>
</protein>
<dbReference type="Proteomes" id="UP001163632">
    <property type="component" value="Chromosome"/>
</dbReference>
<keyword evidence="5" id="KW-0949">S-adenosyl-L-methionine</keyword>
<evidence type="ECO:0000256" key="2">
    <source>
        <dbReference type="ARBA" id="ARBA00011900"/>
    </source>
</evidence>
<keyword evidence="4" id="KW-0808">Transferase</keyword>
<evidence type="ECO:0000313" key="8">
    <source>
        <dbReference type="EMBL" id="UZA03768.1"/>
    </source>
</evidence>
<dbReference type="EC" id="2.1.1.72" evidence="2"/>
<dbReference type="InterPro" id="IPR002295">
    <property type="entry name" value="N4/N6-MTase_EcoPI_Mod-like"/>
</dbReference>
<feature type="domain" description="DNA methylase N-4/N-6" evidence="7">
    <location>
        <begin position="155"/>
        <end position="469"/>
    </location>
</feature>
<gene>
    <name evidence="8" type="ORF">LP092_03165</name>
</gene>
<evidence type="ECO:0000256" key="6">
    <source>
        <dbReference type="ARBA" id="ARBA00047942"/>
    </source>
</evidence>
<dbReference type="InterPro" id="IPR029063">
    <property type="entry name" value="SAM-dependent_MTases_sf"/>
</dbReference>
<comment type="catalytic activity">
    <reaction evidence="6">
        <text>a 2'-deoxyadenosine in DNA + S-adenosyl-L-methionine = an N(6)-methyl-2'-deoxyadenosine in DNA + S-adenosyl-L-homocysteine + H(+)</text>
        <dbReference type="Rhea" id="RHEA:15197"/>
        <dbReference type="Rhea" id="RHEA-COMP:12418"/>
        <dbReference type="Rhea" id="RHEA-COMP:12419"/>
        <dbReference type="ChEBI" id="CHEBI:15378"/>
        <dbReference type="ChEBI" id="CHEBI:57856"/>
        <dbReference type="ChEBI" id="CHEBI:59789"/>
        <dbReference type="ChEBI" id="CHEBI:90615"/>
        <dbReference type="ChEBI" id="CHEBI:90616"/>
        <dbReference type="EC" id="2.1.1.72"/>
    </reaction>
</comment>
<reference evidence="8" key="1">
    <citation type="journal article" date="2022" name="BMC Microbiol.">
        <title>Whole genome sequencing of Moraxella bovis strains from North America reveals two genotypes with different genetic determinants.</title>
        <authorList>
            <person name="Wynn E.L."/>
            <person name="Hille M.M."/>
            <person name="Loy J.D."/>
            <person name="Schuller G."/>
            <person name="Kuhn K.L."/>
            <person name="Dickey A.M."/>
            <person name="Bono J.L."/>
            <person name="Clawson M.L."/>
        </authorList>
    </citation>
    <scope>NUCLEOTIDE SEQUENCE</scope>
    <source>
        <strain evidence="8">SAM102599</strain>
    </source>
</reference>
<organism evidence="8 9">
    <name type="scientific">Moraxella bovis</name>
    <dbReference type="NCBI Taxonomy" id="476"/>
    <lineage>
        <taxon>Bacteria</taxon>
        <taxon>Pseudomonadati</taxon>
        <taxon>Pseudomonadota</taxon>
        <taxon>Gammaproteobacteria</taxon>
        <taxon>Moraxellales</taxon>
        <taxon>Moraxellaceae</taxon>
        <taxon>Moraxella</taxon>
    </lineage>
</organism>
<dbReference type="Gene3D" id="3.40.50.150">
    <property type="entry name" value="Vaccinia Virus protein VP39"/>
    <property type="match status" value="1"/>
</dbReference>
<dbReference type="PROSITE" id="PS00092">
    <property type="entry name" value="N6_MTASE"/>
    <property type="match status" value="1"/>
</dbReference>
<dbReference type="PIRSF" id="PIRSF015855">
    <property type="entry name" value="TypeIII_Mtase_mKpnI"/>
    <property type="match status" value="1"/>
</dbReference>
<name>A0ABY6M9B9_MORBO</name>
<dbReference type="PRINTS" id="PR00506">
    <property type="entry name" value="D21N6MTFRASE"/>
</dbReference>
<evidence type="ECO:0000256" key="4">
    <source>
        <dbReference type="ARBA" id="ARBA00022679"/>
    </source>
</evidence>
<dbReference type="Pfam" id="PF01555">
    <property type="entry name" value="N6_N4_Mtase"/>
    <property type="match status" value="1"/>
</dbReference>